<keyword evidence="3" id="KW-1185">Reference proteome</keyword>
<dbReference type="EMBL" id="WJXW01000015">
    <property type="protein sequence ID" value="KAF9729876.1"/>
    <property type="molecule type" value="Genomic_DNA"/>
</dbReference>
<feature type="compositionally biased region" description="Basic and acidic residues" evidence="1">
    <location>
        <begin position="145"/>
        <end position="154"/>
    </location>
</feature>
<accession>A0A9P6G692</accession>
<evidence type="ECO:0000313" key="2">
    <source>
        <dbReference type="EMBL" id="KAF9729876.1"/>
    </source>
</evidence>
<proteinExistence type="predicted"/>
<feature type="region of interest" description="Disordered" evidence="1">
    <location>
        <begin position="28"/>
        <end position="50"/>
    </location>
</feature>
<protein>
    <submittedName>
        <fullName evidence="2">Uncharacterized protein</fullName>
    </submittedName>
</protein>
<gene>
    <name evidence="2" type="ORF">PMIN01_11809</name>
</gene>
<dbReference type="OrthoDB" id="10506647at2759"/>
<comment type="caution">
    <text evidence="2">The sequence shown here is derived from an EMBL/GenBank/DDBJ whole genome shotgun (WGS) entry which is preliminary data.</text>
</comment>
<evidence type="ECO:0000313" key="3">
    <source>
        <dbReference type="Proteomes" id="UP000756921"/>
    </source>
</evidence>
<reference evidence="2" key="1">
    <citation type="journal article" date="2020" name="Mol. Plant Microbe Interact.">
        <title>Genome Sequence of the Biocontrol Agent Coniothyrium minitans strain Conio (IMI 134523).</title>
        <authorList>
            <person name="Patel D."/>
            <person name="Shittu T.A."/>
            <person name="Baroncelli R."/>
            <person name="Muthumeenakshi S."/>
            <person name="Osborne T.H."/>
            <person name="Janganan T.K."/>
            <person name="Sreenivasaprasad S."/>
        </authorList>
    </citation>
    <scope>NUCLEOTIDE SEQUENCE</scope>
    <source>
        <strain evidence="2">Conio</strain>
    </source>
</reference>
<name>A0A9P6G692_9PLEO</name>
<dbReference type="Proteomes" id="UP000756921">
    <property type="component" value="Unassembled WGS sequence"/>
</dbReference>
<feature type="region of interest" description="Disordered" evidence="1">
    <location>
        <begin position="144"/>
        <end position="165"/>
    </location>
</feature>
<dbReference type="AlphaFoldDB" id="A0A9P6G692"/>
<evidence type="ECO:0000256" key="1">
    <source>
        <dbReference type="SAM" id="MobiDB-lite"/>
    </source>
</evidence>
<sequence length="165" mass="18888">MACMFHSLQAWGRRIRASYHRVMAKKHFSPDGAPNTIRSHKTKAEHSSDTIQNDVLRSSKIHVANPSLTDAEILEYQNYQKQQKQRRTWSKSTNGISKIHRRPSRKYAPYAAVANDIKVIITDYSDPAAVPTLSSAKMIGFQDIQNDKARRDGPRNGIPKLRYRK</sequence>
<organism evidence="2 3">
    <name type="scientific">Paraphaeosphaeria minitans</name>
    <dbReference type="NCBI Taxonomy" id="565426"/>
    <lineage>
        <taxon>Eukaryota</taxon>
        <taxon>Fungi</taxon>
        <taxon>Dikarya</taxon>
        <taxon>Ascomycota</taxon>
        <taxon>Pezizomycotina</taxon>
        <taxon>Dothideomycetes</taxon>
        <taxon>Pleosporomycetidae</taxon>
        <taxon>Pleosporales</taxon>
        <taxon>Massarineae</taxon>
        <taxon>Didymosphaeriaceae</taxon>
        <taxon>Paraphaeosphaeria</taxon>
    </lineage>
</organism>